<sequence length="290" mass="31476">MASQIIHLGWEATNVPESGLKDITFPMAMPNAPHEEGCYFEQAVHFENIPEGMDPNLVIYTGLQPRPDKNGKSIVHVAFSSFFPGTTSLDSNCYNTADGGPGVSCEKEVESSYDDIYHLRIRAYNETYYFGTLINHSSGRRWPMGSFNLPTGVSGMKGGGDWVGFMEYYLTPDCSKYPDTAAIFGTPFTSTAGVNIRLTYPYQDPTCDNNMAWHVSRFGQGALEITIGKNATSDNDTSKRPVSSIATQASTSSTAISGPHSPTDEPTPHPGRDGSVSSDKPKKLSSTCLV</sequence>
<dbReference type="EMBL" id="AZNH01000076">
    <property type="protein sequence ID" value="KID82746.1"/>
    <property type="molecule type" value="Genomic_DNA"/>
</dbReference>
<proteinExistence type="predicted"/>
<feature type="compositionally biased region" description="Basic and acidic residues" evidence="1">
    <location>
        <begin position="262"/>
        <end position="272"/>
    </location>
</feature>
<comment type="caution">
    <text evidence="2">The sequence shown here is derived from an EMBL/GenBank/DDBJ whole genome shotgun (WGS) entry which is preliminary data.</text>
</comment>
<dbReference type="Proteomes" id="UP000031192">
    <property type="component" value="Unassembled WGS sequence"/>
</dbReference>
<name>A0A0B4GZ00_METGA</name>
<reference evidence="2 3" key="1">
    <citation type="journal article" date="2014" name="Proc. Natl. Acad. Sci. U.S.A.">
        <title>Trajectory and genomic determinants of fungal-pathogen speciation and host adaptation.</title>
        <authorList>
            <person name="Hu X."/>
            <person name="Xiao G."/>
            <person name="Zheng P."/>
            <person name="Shang Y."/>
            <person name="Su Y."/>
            <person name="Zhang X."/>
            <person name="Liu X."/>
            <person name="Zhan S."/>
            <person name="St Leger R.J."/>
            <person name="Wang C."/>
        </authorList>
    </citation>
    <scope>NUCLEOTIDE SEQUENCE [LARGE SCALE GENOMIC DNA]</scope>
    <source>
        <strain evidence="2 3">ARSEF 977</strain>
    </source>
</reference>
<keyword evidence="3" id="KW-1185">Reference proteome</keyword>
<dbReference type="OrthoDB" id="5576763at2759"/>
<organism evidence="2 3">
    <name type="scientific">Metarhizium guizhouense (strain ARSEF 977)</name>
    <dbReference type="NCBI Taxonomy" id="1276136"/>
    <lineage>
        <taxon>Eukaryota</taxon>
        <taxon>Fungi</taxon>
        <taxon>Dikarya</taxon>
        <taxon>Ascomycota</taxon>
        <taxon>Pezizomycotina</taxon>
        <taxon>Sordariomycetes</taxon>
        <taxon>Hypocreomycetidae</taxon>
        <taxon>Hypocreales</taxon>
        <taxon>Clavicipitaceae</taxon>
        <taxon>Metarhizium</taxon>
    </lineage>
</organism>
<evidence type="ECO:0000313" key="2">
    <source>
        <dbReference type="EMBL" id="KID82746.1"/>
    </source>
</evidence>
<evidence type="ECO:0000256" key="1">
    <source>
        <dbReference type="SAM" id="MobiDB-lite"/>
    </source>
</evidence>
<evidence type="ECO:0000313" key="3">
    <source>
        <dbReference type="Proteomes" id="UP000031192"/>
    </source>
</evidence>
<accession>A0A0B4GZ00</accession>
<dbReference type="AlphaFoldDB" id="A0A0B4GZ00"/>
<dbReference type="HOGENOM" id="CLU_083946_0_0_1"/>
<feature type="region of interest" description="Disordered" evidence="1">
    <location>
        <begin position="229"/>
        <end position="290"/>
    </location>
</feature>
<feature type="compositionally biased region" description="Low complexity" evidence="1">
    <location>
        <begin position="243"/>
        <end position="257"/>
    </location>
</feature>
<protein>
    <submittedName>
        <fullName evidence="2">Uncharacterized protein</fullName>
    </submittedName>
</protein>
<gene>
    <name evidence="2" type="ORF">MGU_09978</name>
</gene>